<feature type="domain" description="DUF302" evidence="1">
    <location>
        <begin position="33"/>
        <end position="95"/>
    </location>
</feature>
<dbReference type="SUPFAM" id="SSF103247">
    <property type="entry name" value="TT1751-like"/>
    <property type="match status" value="1"/>
</dbReference>
<dbReference type="AlphaFoldDB" id="A0A6I6D4K3"/>
<dbReference type="Gene3D" id="3.30.310.70">
    <property type="entry name" value="TT1751-like domain"/>
    <property type="match status" value="1"/>
</dbReference>
<dbReference type="PANTHER" id="PTHR38342:SF1">
    <property type="entry name" value="SLR5037 PROTEIN"/>
    <property type="match status" value="1"/>
</dbReference>
<keyword evidence="3" id="KW-1185">Reference proteome</keyword>
<organism evidence="2 3">
    <name type="scientific">Guyparkeria halophila</name>
    <dbReference type="NCBI Taxonomy" id="47960"/>
    <lineage>
        <taxon>Bacteria</taxon>
        <taxon>Pseudomonadati</taxon>
        <taxon>Pseudomonadota</taxon>
        <taxon>Gammaproteobacteria</taxon>
        <taxon>Chromatiales</taxon>
        <taxon>Thioalkalibacteraceae</taxon>
        <taxon>Guyparkeria</taxon>
    </lineage>
</organism>
<dbReference type="CDD" id="cd14797">
    <property type="entry name" value="DUF302"/>
    <property type="match status" value="1"/>
</dbReference>
<dbReference type="RefSeq" id="WP_136867504.1">
    <property type="nucleotide sequence ID" value="NZ_CP046415.1"/>
</dbReference>
<reference evidence="2 3" key="1">
    <citation type="submission" date="2019-11" db="EMBL/GenBank/DDBJ databases">
        <authorList>
            <person name="Zhang J."/>
            <person name="Sun C."/>
        </authorList>
    </citation>
    <scope>NUCLEOTIDE SEQUENCE [LARGE SCALE GENOMIC DNA]</scope>
    <source>
        <strain evidence="3">sp2</strain>
    </source>
</reference>
<dbReference type="PANTHER" id="PTHR38342">
    <property type="entry name" value="SLR5037 PROTEIN"/>
    <property type="match status" value="1"/>
</dbReference>
<evidence type="ECO:0000259" key="1">
    <source>
        <dbReference type="Pfam" id="PF03625"/>
    </source>
</evidence>
<proteinExistence type="predicted"/>
<dbReference type="Pfam" id="PF03625">
    <property type="entry name" value="DUF302"/>
    <property type="match status" value="1"/>
</dbReference>
<dbReference type="KEGG" id="ghl:GM160_10075"/>
<evidence type="ECO:0000313" key="2">
    <source>
        <dbReference type="EMBL" id="QGT79207.1"/>
    </source>
</evidence>
<dbReference type="PIRSF" id="PIRSF021774">
    <property type="entry name" value="UCP021774"/>
    <property type="match status" value="1"/>
</dbReference>
<dbReference type="InterPro" id="IPR016796">
    <property type="entry name" value="UCP021774"/>
</dbReference>
<dbReference type="InterPro" id="IPR005180">
    <property type="entry name" value="DUF302"/>
</dbReference>
<name>A0A6I6D4K3_9GAMM</name>
<dbReference type="Proteomes" id="UP000427716">
    <property type="component" value="Chromosome"/>
</dbReference>
<protein>
    <submittedName>
        <fullName evidence="2">DUF302 domain-containing protein</fullName>
    </submittedName>
</protein>
<dbReference type="InterPro" id="IPR035923">
    <property type="entry name" value="TT1751-like_sf"/>
</dbReference>
<dbReference type="EMBL" id="CP046415">
    <property type="protein sequence ID" value="QGT79207.1"/>
    <property type="molecule type" value="Genomic_DNA"/>
</dbReference>
<gene>
    <name evidence="2" type="ORF">GM160_10075</name>
</gene>
<sequence length="129" mass="14116">MIDEHKSPHDFETTCQRLHDAVPANGFGLLHTHDIHGTLNAKGVDFAPQCRVFEVCNPKRAAEVLAVRMDLANALPCRIAVYERDGDVIVSMIRPTAMLAMLSDDANLAKVAAEVEKTMNNMLTETVGS</sequence>
<evidence type="ECO:0000313" key="3">
    <source>
        <dbReference type="Proteomes" id="UP000427716"/>
    </source>
</evidence>
<accession>A0A6I6D4K3</accession>